<keyword evidence="1" id="KW-0999">Mitochondrion inner membrane</keyword>
<proteinExistence type="predicted"/>
<comment type="caution">
    <text evidence="4">The sequence shown here is derived from an EMBL/GenBank/DDBJ whole genome shotgun (WGS) entry which is preliminary data.</text>
</comment>
<sequence>MAARVLLHRRSVAPVAALAALGGMALAPATVLAEAPAAAANRKPIYDDLDAPSPDSQAPPAPSRAAPSAARRLLPSSWSEPAPRQEEPRGPTPTDRLAVHVGRARMFLYGRAVAAEDRVNTAVDSALGLEQSFTGTIASLAPPRDSGEKLMPGAIYVLVAAMAGSIVARNRGLVVRAALPLALGVAAGWAVVPLTMRNVSDLAWRYEQRFPAVADAHLGLRDSVQRGVSFAKVYSRLGVRYVDDKVTGARETVEGWVKQGK</sequence>
<gene>
    <name evidence="4" type="ORF">G6O67_007246</name>
</gene>
<dbReference type="AlphaFoldDB" id="A0A8H4LTX3"/>
<keyword evidence="1" id="KW-0496">Mitochondrion</keyword>
<keyword evidence="5" id="KW-1185">Reference proteome</keyword>
<keyword evidence="1" id="KW-1133">Transmembrane helix</keyword>
<dbReference type="InterPro" id="IPR033181">
    <property type="entry name" value="Mic26_fungi"/>
</dbReference>
<feature type="transmembrane region" description="Helical" evidence="1">
    <location>
        <begin position="173"/>
        <end position="192"/>
    </location>
</feature>
<evidence type="ECO:0000256" key="3">
    <source>
        <dbReference type="SAM" id="SignalP"/>
    </source>
</evidence>
<dbReference type="OrthoDB" id="2399148at2759"/>
<feature type="transmembrane region" description="Helical" evidence="1">
    <location>
        <begin position="150"/>
        <end position="168"/>
    </location>
</feature>
<organism evidence="4 5">
    <name type="scientific">Ophiocordyceps sinensis</name>
    <dbReference type="NCBI Taxonomy" id="72228"/>
    <lineage>
        <taxon>Eukaryota</taxon>
        <taxon>Fungi</taxon>
        <taxon>Dikarya</taxon>
        <taxon>Ascomycota</taxon>
        <taxon>Pezizomycotina</taxon>
        <taxon>Sordariomycetes</taxon>
        <taxon>Hypocreomycetidae</taxon>
        <taxon>Hypocreales</taxon>
        <taxon>Ophiocordycipitaceae</taxon>
        <taxon>Ophiocordyceps</taxon>
    </lineage>
</organism>
<protein>
    <recommendedName>
        <fullName evidence="1">MICOS complex subunit</fullName>
    </recommendedName>
</protein>
<feature type="signal peptide" evidence="3">
    <location>
        <begin position="1"/>
        <end position="33"/>
    </location>
</feature>
<evidence type="ECO:0000256" key="1">
    <source>
        <dbReference type="RuleBase" id="RU363021"/>
    </source>
</evidence>
<dbReference type="Pfam" id="PF09769">
    <property type="entry name" value="ApoO"/>
    <property type="match status" value="1"/>
</dbReference>
<evidence type="ECO:0000256" key="2">
    <source>
        <dbReference type="SAM" id="MobiDB-lite"/>
    </source>
</evidence>
<feature type="compositionally biased region" description="Low complexity" evidence="2">
    <location>
        <begin position="63"/>
        <end position="77"/>
    </location>
</feature>
<comment type="subunit">
    <text evidence="1">Component of the mitochondrial contact site and cristae organizing system (MICOS) complex.</text>
</comment>
<comment type="function">
    <text evidence="1">Component of the MICOS complex, a large protein complex of the mitochondrial inner membrane that plays crucial roles in the maintenance of crista junctions, inner membrane architecture, and formation of contact sites to the outer membrane.</text>
</comment>
<keyword evidence="3" id="KW-0732">Signal</keyword>
<keyword evidence="1" id="KW-0472">Membrane</keyword>
<reference evidence="4 5" key="1">
    <citation type="journal article" date="2020" name="Genome Biol. Evol.">
        <title>A new high-quality draft genome assembly of the Chinese cordyceps Ophiocordyceps sinensis.</title>
        <authorList>
            <person name="Shu R."/>
            <person name="Zhang J."/>
            <person name="Meng Q."/>
            <person name="Zhang H."/>
            <person name="Zhou G."/>
            <person name="Li M."/>
            <person name="Wu P."/>
            <person name="Zhao Y."/>
            <person name="Chen C."/>
            <person name="Qin Q."/>
        </authorList>
    </citation>
    <scope>NUCLEOTIDE SEQUENCE [LARGE SCALE GENOMIC DNA]</scope>
    <source>
        <strain evidence="4 5">IOZ07</strain>
    </source>
</reference>
<dbReference type="PANTHER" id="PTHR28268:SF1">
    <property type="entry name" value="MICOS SUBUNIT MIC26"/>
    <property type="match status" value="1"/>
</dbReference>
<dbReference type="GO" id="GO:0061617">
    <property type="term" value="C:MICOS complex"/>
    <property type="evidence" value="ECO:0007669"/>
    <property type="project" value="UniProtKB-UniRule"/>
</dbReference>
<dbReference type="PANTHER" id="PTHR28268">
    <property type="entry name" value="MICOS SUBUNIT MIC26"/>
    <property type="match status" value="1"/>
</dbReference>
<accession>A0A8H4LTX3</accession>
<name>A0A8H4LTX3_9HYPO</name>
<comment type="subcellular location">
    <subcellularLocation>
        <location evidence="1">Mitochondrion inner membrane</location>
    </subcellularLocation>
</comment>
<feature type="region of interest" description="Disordered" evidence="2">
    <location>
        <begin position="44"/>
        <end position="97"/>
    </location>
</feature>
<evidence type="ECO:0000313" key="4">
    <source>
        <dbReference type="EMBL" id="KAF4505280.1"/>
    </source>
</evidence>
<keyword evidence="1" id="KW-0812">Transmembrane</keyword>
<dbReference type="GO" id="GO:0042407">
    <property type="term" value="P:cristae formation"/>
    <property type="evidence" value="ECO:0007669"/>
    <property type="project" value="InterPro"/>
</dbReference>
<dbReference type="GO" id="GO:0044284">
    <property type="term" value="C:mitochondrial crista junction"/>
    <property type="evidence" value="ECO:0007669"/>
    <property type="project" value="TreeGrafter"/>
</dbReference>
<dbReference type="InterPro" id="IPR019166">
    <property type="entry name" value="MIC26/MIC27"/>
</dbReference>
<evidence type="ECO:0000313" key="5">
    <source>
        <dbReference type="Proteomes" id="UP000557566"/>
    </source>
</evidence>
<dbReference type="EMBL" id="JAAVMX010000008">
    <property type="protein sequence ID" value="KAF4505280.1"/>
    <property type="molecule type" value="Genomic_DNA"/>
</dbReference>
<feature type="chain" id="PRO_5034949533" description="MICOS complex subunit" evidence="3">
    <location>
        <begin position="34"/>
        <end position="261"/>
    </location>
</feature>
<dbReference type="Proteomes" id="UP000557566">
    <property type="component" value="Unassembled WGS sequence"/>
</dbReference>